<proteinExistence type="predicted"/>
<dbReference type="OMA" id="CINVYWL"/>
<dbReference type="InterPro" id="IPR039212">
    <property type="entry name" value="RBFA_mitochondrial"/>
</dbReference>
<accession>A0A6J1LQ30</accession>
<dbReference type="GO" id="GO:0006364">
    <property type="term" value="P:rRNA processing"/>
    <property type="evidence" value="ECO:0007669"/>
    <property type="project" value="InterPro"/>
</dbReference>
<gene>
    <name evidence="3" type="primary">LOC111595985</name>
</gene>
<feature type="compositionally biased region" description="Basic residues" evidence="1">
    <location>
        <begin position="311"/>
        <end position="325"/>
    </location>
</feature>
<feature type="region of interest" description="Disordered" evidence="1">
    <location>
        <begin position="1"/>
        <end position="25"/>
    </location>
</feature>
<dbReference type="InterPro" id="IPR000238">
    <property type="entry name" value="RbfA"/>
</dbReference>
<dbReference type="KEGG" id="dhe:111595985"/>
<dbReference type="GeneID" id="111595985"/>
<reference evidence="3" key="1">
    <citation type="submission" date="2025-08" db="UniProtKB">
        <authorList>
            <consortium name="RefSeq"/>
        </authorList>
    </citation>
    <scope>IDENTIFICATION</scope>
    <source>
        <strain evidence="3">15085-1641.00</strain>
        <tissue evidence="3">Whole body</tissue>
    </source>
</reference>
<dbReference type="PANTHER" id="PTHR14725:SF0">
    <property type="entry name" value="RIBOSOME-BINDING FACTOR A, MITOCHONDRIAL-RELATED"/>
    <property type="match status" value="1"/>
</dbReference>
<feature type="compositionally biased region" description="Polar residues" evidence="1">
    <location>
        <begin position="339"/>
        <end position="348"/>
    </location>
</feature>
<dbReference type="OrthoDB" id="418445at2759"/>
<sequence>MLRNRLLPHLQPSRAKSKNASYTNTTRQSTILGKLFGIRVAGTKKRWYPRHDANTNCSNCYQPPNVIFQASQFGKFKSSGSKNNTRRMSVLNKLFMTHITDLLATGQTAESILGLGLQVSRVKISADFTCINVYWLGGDISLEAELQSLSGQLRHELSQLRLMGEVPRIKFVHDKTSNNINNVEEVLRTLNLNKPTEDQDHDQDNDKHEKQQLQPNFDVAQTMRQEFYGNTAPPSPSGELTEMRHDVFGLNHHLIMHRILVKMRISKRAWEQHQQIDQQQSIPELARMQRKLDEVEAQDLTSKSNQFHSFLAKRRERKQTPPRKKTQWELEDWPKETPTGENELQTLTPDPCIRYTQEDYILEDHKDYRNS</sequence>
<dbReference type="PANTHER" id="PTHR14725">
    <property type="entry name" value="RIBOSOME-BINDING FACTOR A, MITOCHONDRIAL-RELATED"/>
    <property type="match status" value="1"/>
</dbReference>
<dbReference type="Gene3D" id="3.30.300.20">
    <property type="match status" value="1"/>
</dbReference>
<dbReference type="Pfam" id="PF02033">
    <property type="entry name" value="RBFA"/>
    <property type="match status" value="1"/>
</dbReference>
<dbReference type="SUPFAM" id="SSF89919">
    <property type="entry name" value="Ribosome-binding factor A, RbfA"/>
    <property type="match status" value="1"/>
</dbReference>
<dbReference type="AlphaFoldDB" id="A0A6J1LQ30"/>
<protein>
    <submittedName>
        <fullName evidence="3">Uncharacterized protein LOC111595985</fullName>
    </submittedName>
</protein>
<organism evidence="2 3">
    <name type="scientific">Drosophila hydei</name>
    <name type="common">Fruit fly</name>
    <dbReference type="NCBI Taxonomy" id="7224"/>
    <lineage>
        <taxon>Eukaryota</taxon>
        <taxon>Metazoa</taxon>
        <taxon>Ecdysozoa</taxon>
        <taxon>Arthropoda</taxon>
        <taxon>Hexapoda</taxon>
        <taxon>Insecta</taxon>
        <taxon>Pterygota</taxon>
        <taxon>Neoptera</taxon>
        <taxon>Endopterygota</taxon>
        <taxon>Diptera</taxon>
        <taxon>Brachycera</taxon>
        <taxon>Muscomorpha</taxon>
        <taxon>Ephydroidea</taxon>
        <taxon>Drosophilidae</taxon>
        <taxon>Drosophila</taxon>
    </lineage>
</organism>
<name>A0A6J1LQ30_DROHY</name>
<feature type="region of interest" description="Disordered" evidence="1">
    <location>
        <begin position="306"/>
        <end position="350"/>
    </location>
</feature>
<keyword evidence="2" id="KW-1185">Reference proteome</keyword>
<dbReference type="InterPro" id="IPR015946">
    <property type="entry name" value="KH_dom-like_a/b"/>
</dbReference>
<dbReference type="Proteomes" id="UP000504633">
    <property type="component" value="Unplaced"/>
</dbReference>
<evidence type="ECO:0000256" key="1">
    <source>
        <dbReference type="SAM" id="MobiDB-lite"/>
    </source>
</evidence>
<dbReference type="RefSeq" id="XP_023165740.2">
    <property type="nucleotide sequence ID" value="XM_023309972.2"/>
</dbReference>
<evidence type="ECO:0000313" key="3">
    <source>
        <dbReference type="RefSeq" id="XP_023165740.2"/>
    </source>
</evidence>
<dbReference type="InterPro" id="IPR023799">
    <property type="entry name" value="RbfA_dom_sf"/>
</dbReference>
<evidence type="ECO:0000313" key="2">
    <source>
        <dbReference type="Proteomes" id="UP000504633"/>
    </source>
</evidence>
<feature type="compositionally biased region" description="Basic and acidic residues" evidence="1">
    <location>
        <begin position="326"/>
        <end position="335"/>
    </location>
</feature>